<dbReference type="AlphaFoldDB" id="A0A8S3CP00"/>
<feature type="non-terminal residue" evidence="2">
    <location>
        <position position="62"/>
    </location>
</feature>
<reference evidence="2" key="1">
    <citation type="submission" date="2021-02" db="EMBL/GenBank/DDBJ databases">
        <authorList>
            <person name="Nowell W R."/>
        </authorList>
    </citation>
    <scope>NUCLEOTIDE SEQUENCE</scope>
</reference>
<accession>A0A8S3CP00</accession>
<proteinExistence type="predicted"/>
<dbReference type="Proteomes" id="UP000681720">
    <property type="component" value="Unassembled WGS sequence"/>
</dbReference>
<evidence type="ECO:0000313" key="2">
    <source>
        <dbReference type="EMBL" id="CAF4907071.1"/>
    </source>
</evidence>
<dbReference type="EMBL" id="CAJOBJ010145268">
    <property type="protein sequence ID" value="CAF4780997.1"/>
    <property type="molecule type" value="Genomic_DNA"/>
</dbReference>
<dbReference type="InterPro" id="IPR012340">
    <property type="entry name" value="NA-bd_OB-fold"/>
</dbReference>
<evidence type="ECO:0000313" key="3">
    <source>
        <dbReference type="Proteomes" id="UP000681720"/>
    </source>
</evidence>
<sequence length="62" mass="6738">VDIEGEVTLTPSPIESCTQKDVELQVKKVFVVSSAEPRLPLLIEDAMRPDDPVIDGIQAPHA</sequence>
<organism evidence="2 3">
    <name type="scientific">Rotaria magnacalcarata</name>
    <dbReference type="NCBI Taxonomy" id="392030"/>
    <lineage>
        <taxon>Eukaryota</taxon>
        <taxon>Metazoa</taxon>
        <taxon>Spiralia</taxon>
        <taxon>Gnathifera</taxon>
        <taxon>Rotifera</taxon>
        <taxon>Eurotatoria</taxon>
        <taxon>Bdelloidea</taxon>
        <taxon>Philodinida</taxon>
        <taxon>Philodinidae</taxon>
        <taxon>Rotaria</taxon>
    </lineage>
</organism>
<feature type="non-terminal residue" evidence="2">
    <location>
        <position position="1"/>
    </location>
</feature>
<evidence type="ECO:0000313" key="1">
    <source>
        <dbReference type="EMBL" id="CAF4780997.1"/>
    </source>
</evidence>
<gene>
    <name evidence="1" type="ORF">GIL414_LOCUS46340</name>
    <name evidence="2" type="ORF">GIL414_LOCUS52134</name>
</gene>
<dbReference type="EMBL" id="CAJOBJ010177842">
    <property type="protein sequence ID" value="CAF4907071.1"/>
    <property type="molecule type" value="Genomic_DNA"/>
</dbReference>
<protein>
    <submittedName>
        <fullName evidence="2">Uncharacterized protein</fullName>
    </submittedName>
</protein>
<dbReference type="SUPFAM" id="SSF50249">
    <property type="entry name" value="Nucleic acid-binding proteins"/>
    <property type="match status" value="1"/>
</dbReference>
<name>A0A8S3CP00_9BILA</name>
<dbReference type="Gene3D" id="2.40.50.140">
    <property type="entry name" value="Nucleic acid-binding proteins"/>
    <property type="match status" value="1"/>
</dbReference>
<comment type="caution">
    <text evidence="2">The sequence shown here is derived from an EMBL/GenBank/DDBJ whole genome shotgun (WGS) entry which is preliminary data.</text>
</comment>